<gene>
    <name evidence="1" type="ORF">SMN809_LOCUS70462</name>
</gene>
<organism evidence="1 2">
    <name type="scientific">Rotaria magnacalcarata</name>
    <dbReference type="NCBI Taxonomy" id="392030"/>
    <lineage>
        <taxon>Eukaryota</taxon>
        <taxon>Metazoa</taxon>
        <taxon>Spiralia</taxon>
        <taxon>Gnathifera</taxon>
        <taxon>Rotifera</taxon>
        <taxon>Eurotatoria</taxon>
        <taxon>Bdelloidea</taxon>
        <taxon>Philodinida</taxon>
        <taxon>Philodinidae</taxon>
        <taxon>Rotaria</taxon>
    </lineage>
</organism>
<dbReference type="EMBL" id="CAJOBI010321527">
    <property type="protein sequence ID" value="CAF5185912.1"/>
    <property type="molecule type" value="Genomic_DNA"/>
</dbReference>
<proteinExistence type="predicted"/>
<name>A0A8S3HTC7_9BILA</name>
<protein>
    <submittedName>
        <fullName evidence="1">Uncharacterized protein</fullName>
    </submittedName>
</protein>
<feature type="non-terminal residue" evidence="1">
    <location>
        <position position="1"/>
    </location>
</feature>
<reference evidence="1" key="1">
    <citation type="submission" date="2021-02" db="EMBL/GenBank/DDBJ databases">
        <authorList>
            <person name="Nowell W R."/>
        </authorList>
    </citation>
    <scope>NUCLEOTIDE SEQUENCE</scope>
</reference>
<sequence length="303" mass="35134">MHDFALAMKTPWQSYFRSSSPTDISSFDHDSNSIYITYVQSSNHEFNRSLRLNVFHTMFQYLPSYSSVKLIGPDVFAFELAYLLSTMGCNQIYFYRMNPNETSMLPMTETNSILVTLFEIFSKLTQKPLADIVSWTNQRPILHIIEKYHQFQMNLNADGQLEYEAFIQPSIPAYPTSHETKKHKRTYLETFKQQTQESLTKFSTSNVHISNDKTNIEIKEEPLDSFVPSSTFFILIDKITSSDLKTYQNPPPSFPNAIRTFNSTPGALIFNIYETLRRISNDETIPQLTDIFLSVDRELCVIK</sequence>
<dbReference type="AlphaFoldDB" id="A0A8S3HTC7"/>
<accession>A0A8S3HTC7</accession>
<evidence type="ECO:0000313" key="2">
    <source>
        <dbReference type="Proteomes" id="UP000676336"/>
    </source>
</evidence>
<dbReference type="Proteomes" id="UP000676336">
    <property type="component" value="Unassembled WGS sequence"/>
</dbReference>
<evidence type="ECO:0000313" key="1">
    <source>
        <dbReference type="EMBL" id="CAF5185912.1"/>
    </source>
</evidence>
<comment type="caution">
    <text evidence="1">The sequence shown here is derived from an EMBL/GenBank/DDBJ whole genome shotgun (WGS) entry which is preliminary data.</text>
</comment>